<accession>A0A6C0B455</accession>
<proteinExistence type="predicted"/>
<name>A0A6C0B455_9ZZZZ</name>
<sequence>MNGKTSEYVTLVTKPINIYNTHVIVTEDKIMDILETCYKNTAFSTFPYLYNGLNSEEAITQTKSGNCIALSLYVKKHLKKKYDINSCLIPATIPKKYQRDGYLDISHVALLIPIDNSSDDNGVFIADPAFYFLNPIEIKNFNPRVVFSKNIYTPETNNNIEDFVSISKLITKLYLYDKDQHFNEWQTIKKGTYYVNCFEMNDPHDSWNYFLTEIQNPDEAITGFFLDQQDPFITTIDADKYGLPQMGGYLKIKNSVLTYSKNLKTPQTYNIKNIDDHTLKEINNDLYPFFKGNLSKYLK</sequence>
<dbReference type="EMBL" id="MN739063">
    <property type="protein sequence ID" value="QHS86842.1"/>
    <property type="molecule type" value="Genomic_DNA"/>
</dbReference>
<evidence type="ECO:0000313" key="1">
    <source>
        <dbReference type="EMBL" id="QHS86842.1"/>
    </source>
</evidence>
<dbReference type="AlphaFoldDB" id="A0A6C0B455"/>
<reference evidence="1" key="1">
    <citation type="journal article" date="2020" name="Nature">
        <title>Giant virus diversity and host interactions through global metagenomics.</title>
        <authorList>
            <person name="Schulz F."/>
            <person name="Roux S."/>
            <person name="Paez-Espino D."/>
            <person name="Jungbluth S."/>
            <person name="Walsh D.A."/>
            <person name="Denef V.J."/>
            <person name="McMahon K.D."/>
            <person name="Konstantinidis K.T."/>
            <person name="Eloe-Fadrosh E.A."/>
            <person name="Kyrpides N.C."/>
            <person name="Woyke T."/>
        </authorList>
    </citation>
    <scope>NUCLEOTIDE SEQUENCE</scope>
    <source>
        <strain evidence="1">GVMAG-M-3300009422-16</strain>
    </source>
</reference>
<organism evidence="1">
    <name type="scientific">viral metagenome</name>
    <dbReference type="NCBI Taxonomy" id="1070528"/>
    <lineage>
        <taxon>unclassified sequences</taxon>
        <taxon>metagenomes</taxon>
        <taxon>organismal metagenomes</taxon>
    </lineage>
</organism>
<protein>
    <submittedName>
        <fullName evidence="1">Uncharacterized protein</fullName>
    </submittedName>
</protein>